<dbReference type="InterPro" id="IPR010998">
    <property type="entry name" value="Integrase_recombinase_N"/>
</dbReference>
<dbReference type="PROSITE" id="PS51898">
    <property type="entry name" value="TYR_RECOMBINASE"/>
    <property type="match status" value="1"/>
</dbReference>
<keyword evidence="8" id="KW-1185">Reference proteome</keyword>
<evidence type="ECO:0000313" key="7">
    <source>
        <dbReference type="EMBL" id="EST55486.1"/>
    </source>
</evidence>
<dbReference type="InterPro" id="IPR011010">
    <property type="entry name" value="DNA_brk_join_enz"/>
</dbReference>
<dbReference type="InterPro" id="IPR013762">
    <property type="entry name" value="Integrase-like_cat_sf"/>
</dbReference>
<comment type="similarity">
    <text evidence="1">Belongs to the 'phage' integrase family.</text>
</comment>
<sequence>MVLKRRNTLKSHTENASARLTLEEALQKVLNSAASESYRPRTLSDYQKVWAWTFGTLNEDLGANIRYVDEVTLDHLRNYVRACLDRGNSAGTVNVRVRAIKAMFNRLAKEGHITENPATQLQKLRQDEKTLNVFGTAEIKRLLSVIDKSTYAGFRDYCAILLGYDAGLRGCEINALEINDIDFDNNVIMLPGAKNKNRRSRAVPISESLAKLLRQLIAESREFFGSSIRYVFLTNDGERMAEGRIRSRMHEYGKRAGLNGTIRVSPHTLRHSFATRWLNNEGDLVTLSRILGHTDLSTTKRYLNINLDDISRAHKKYSPLRELSVSDR</sequence>
<dbReference type="HOGENOM" id="CLU_027562_9_2_9"/>
<dbReference type="PROSITE" id="PS51900">
    <property type="entry name" value="CB"/>
    <property type="match status" value="1"/>
</dbReference>
<evidence type="ECO:0008006" key="9">
    <source>
        <dbReference type="Google" id="ProtNLM"/>
    </source>
</evidence>
<comment type="caution">
    <text evidence="7">The sequence shown here is derived from an EMBL/GenBank/DDBJ whole genome shotgun (WGS) entry which is preliminary data.</text>
</comment>
<evidence type="ECO:0000259" key="5">
    <source>
        <dbReference type="PROSITE" id="PS51898"/>
    </source>
</evidence>
<evidence type="ECO:0000256" key="2">
    <source>
        <dbReference type="ARBA" id="ARBA00023125"/>
    </source>
</evidence>
<dbReference type="GO" id="GO:0003677">
    <property type="term" value="F:DNA binding"/>
    <property type="evidence" value="ECO:0007669"/>
    <property type="project" value="UniProtKB-UniRule"/>
</dbReference>
<reference evidence="7 8" key="1">
    <citation type="journal article" date="2014" name="Genome Announc.">
        <title>Draft Genome Sequence of Brevibacillus panacihumi Strain W25, a Halotolerant Hydrocarbon-Degrading Bacterium.</title>
        <authorList>
            <person name="Wang X."/>
            <person name="Jin D."/>
            <person name="Zhou L."/>
            <person name="Wu L."/>
            <person name="An W."/>
            <person name="Chen Y."/>
            <person name="Zhao L."/>
        </authorList>
    </citation>
    <scope>NUCLEOTIDE SEQUENCE [LARGE SCALE GENOMIC DNA]</scope>
    <source>
        <strain evidence="7 8">W25</strain>
    </source>
</reference>
<dbReference type="InterPro" id="IPR002104">
    <property type="entry name" value="Integrase_catalytic"/>
</dbReference>
<feature type="domain" description="Core-binding (CB)" evidence="6">
    <location>
        <begin position="20"/>
        <end position="108"/>
    </location>
</feature>
<keyword evidence="3" id="KW-0233">DNA recombination</keyword>
<protein>
    <recommendedName>
        <fullName evidence="9">Integrase</fullName>
    </recommendedName>
</protein>
<dbReference type="STRING" id="1408254.T458_06995"/>
<dbReference type="InterPro" id="IPR044068">
    <property type="entry name" value="CB"/>
</dbReference>
<dbReference type="EMBL" id="AYJU01000003">
    <property type="protein sequence ID" value="EST55486.1"/>
    <property type="molecule type" value="Genomic_DNA"/>
</dbReference>
<evidence type="ECO:0000256" key="1">
    <source>
        <dbReference type="ARBA" id="ARBA00008857"/>
    </source>
</evidence>
<evidence type="ECO:0000256" key="4">
    <source>
        <dbReference type="PROSITE-ProRule" id="PRU01248"/>
    </source>
</evidence>
<dbReference type="Gene3D" id="1.10.150.130">
    <property type="match status" value="1"/>
</dbReference>
<dbReference type="AlphaFoldDB" id="V6MA93"/>
<dbReference type="PANTHER" id="PTHR30349">
    <property type="entry name" value="PHAGE INTEGRASE-RELATED"/>
    <property type="match status" value="1"/>
</dbReference>
<dbReference type="CDD" id="cd00397">
    <property type="entry name" value="DNA_BRE_C"/>
    <property type="match status" value="1"/>
</dbReference>
<dbReference type="GO" id="GO:0006310">
    <property type="term" value="P:DNA recombination"/>
    <property type="evidence" value="ECO:0007669"/>
    <property type="project" value="UniProtKB-KW"/>
</dbReference>
<organism evidence="7 8">
    <name type="scientific">Brevibacillus panacihumi W25</name>
    <dbReference type="NCBI Taxonomy" id="1408254"/>
    <lineage>
        <taxon>Bacteria</taxon>
        <taxon>Bacillati</taxon>
        <taxon>Bacillota</taxon>
        <taxon>Bacilli</taxon>
        <taxon>Bacillales</taxon>
        <taxon>Paenibacillaceae</taxon>
        <taxon>Brevibacillus</taxon>
    </lineage>
</organism>
<keyword evidence="2 4" id="KW-0238">DNA-binding</keyword>
<name>V6MA93_9BACL</name>
<dbReference type="eggNOG" id="COG4974">
    <property type="taxonomic scope" value="Bacteria"/>
</dbReference>
<evidence type="ECO:0000256" key="3">
    <source>
        <dbReference type="ARBA" id="ARBA00023172"/>
    </source>
</evidence>
<proteinExistence type="inferred from homology"/>
<dbReference type="Proteomes" id="UP000017973">
    <property type="component" value="Unassembled WGS sequence"/>
</dbReference>
<dbReference type="PANTHER" id="PTHR30349:SF41">
    <property type="entry name" value="INTEGRASE_RECOMBINASE PROTEIN MJ0367-RELATED"/>
    <property type="match status" value="1"/>
</dbReference>
<evidence type="ECO:0000259" key="6">
    <source>
        <dbReference type="PROSITE" id="PS51900"/>
    </source>
</evidence>
<gene>
    <name evidence="7" type="ORF">T458_06995</name>
</gene>
<dbReference type="Gene3D" id="1.10.443.10">
    <property type="entry name" value="Intergrase catalytic core"/>
    <property type="match status" value="1"/>
</dbReference>
<evidence type="ECO:0000313" key="8">
    <source>
        <dbReference type="Proteomes" id="UP000017973"/>
    </source>
</evidence>
<dbReference type="GO" id="GO:0015074">
    <property type="term" value="P:DNA integration"/>
    <property type="evidence" value="ECO:0007669"/>
    <property type="project" value="InterPro"/>
</dbReference>
<dbReference type="Pfam" id="PF00589">
    <property type="entry name" value="Phage_integrase"/>
    <property type="match status" value="1"/>
</dbReference>
<accession>V6MA93</accession>
<feature type="domain" description="Tyr recombinase" evidence="5">
    <location>
        <begin position="129"/>
        <end position="315"/>
    </location>
</feature>
<dbReference type="SUPFAM" id="SSF56349">
    <property type="entry name" value="DNA breaking-rejoining enzymes"/>
    <property type="match status" value="1"/>
</dbReference>
<dbReference type="InterPro" id="IPR050090">
    <property type="entry name" value="Tyrosine_recombinase_XerCD"/>
</dbReference>
<dbReference type="PATRIC" id="fig|1408254.3.peg.1387"/>